<accession>A0A8E2EMJ4</accession>
<evidence type="ECO:0000313" key="2">
    <source>
        <dbReference type="EMBL" id="OCL01477.1"/>
    </source>
</evidence>
<sequence>MPPPRERKRDQVKKIFTHRKNVSPTQVHDLWSKALKRLPEEDKQLIQTWIPSSAAPPSSGADLLSKLCEQVKKQQTICEKNRWKFAFNGREVILYDVARKIIGWLDYFKVIGDTCMNFNPVHAALPWAGVRFLLQSANGSPTRTPSVLLVITNIEPKPLALADVDLALNPDKPLPSVEDGVGWLSDRKQRLNSEFRRLTGLTGKGSEEEFSPSTLVPSPKQSGLPVGNQAADENMANPEASDAKPTVKTALSHHPNLIQTWTNWIPSVTMKTVIHRCKVWRS</sequence>
<evidence type="ECO:0000256" key="1">
    <source>
        <dbReference type="SAM" id="MobiDB-lite"/>
    </source>
</evidence>
<dbReference type="AlphaFoldDB" id="A0A8E2EMJ4"/>
<protein>
    <submittedName>
        <fullName evidence="2">Uncharacterized protein</fullName>
    </submittedName>
</protein>
<gene>
    <name evidence="2" type="ORF">AOQ84DRAFT_383689</name>
</gene>
<name>A0A8E2EMJ4_9PEZI</name>
<evidence type="ECO:0000313" key="3">
    <source>
        <dbReference type="Proteomes" id="UP000250140"/>
    </source>
</evidence>
<dbReference type="Proteomes" id="UP000250140">
    <property type="component" value="Unassembled WGS sequence"/>
</dbReference>
<keyword evidence="3" id="KW-1185">Reference proteome</keyword>
<reference evidence="2 3" key="1">
    <citation type="journal article" date="2016" name="Nat. Commun.">
        <title>Ectomycorrhizal ecology is imprinted in the genome of the dominant symbiotic fungus Cenococcum geophilum.</title>
        <authorList>
            <consortium name="DOE Joint Genome Institute"/>
            <person name="Peter M."/>
            <person name="Kohler A."/>
            <person name="Ohm R.A."/>
            <person name="Kuo A."/>
            <person name="Krutzmann J."/>
            <person name="Morin E."/>
            <person name="Arend M."/>
            <person name="Barry K.W."/>
            <person name="Binder M."/>
            <person name="Choi C."/>
            <person name="Clum A."/>
            <person name="Copeland A."/>
            <person name="Grisel N."/>
            <person name="Haridas S."/>
            <person name="Kipfer T."/>
            <person name="LaButti K."/>
            <person name="Lindquist E."/>
            <person name="Lipzen A."/>
            <person name="Maire R."/>
            <person name="Meier B."/>
            <person name="Mihaltcheva S."/>
            <person name="Molinier V."/>
            <person name="Murat C."/>
            <person name="Poggeler S."/>
            <person name="Quandt C.A."/>
            <person name="Sperisen C."/>
            <person name="Tritt A."/>
            <person name="Tisserant E."/>
            <person name="Crous P.W."/>
            <person name="Henrissat B."/>
            <person name="Nehls U."/>
            <person name="Egli S."/>
            <person name="Spatafora J.W."/>
            <person name="Grigoriev I.V."/>
            <person name="Martin F.M."/>
        </authorList>
    </citation>
    <scope>NUCLEOTIDE SEQUENCE [LARGE SCALE GENOMIC DNA]</scope>
    <source>
        <strain evidence="2 3">CBS 207.34</strain>
    </source>
</reference>
<proteinExistence type="predicted"/>
<feature type="region of interest" description="Disordered" evidence="1">
    <location>
        <begin position="202"/>
        <end position="247"/>
    </location>
</feature>
<feature type="compositionally biased region" description="Polar residues" evidence="1">
    <location>
        <begin position="211"/>
        <end position="221"/>
    </location>
</feature>
<dbReference type="OrthoDB" id="3940513at2759"/>
<organism evidence="2 3">
    <name type="scientific">Glonium stellatum</name>
    <dbReference type="NCBI Taxonomy" id="574774"/>
    <lineage>
        <taxon>Eukaryota</taxon>
        <taxon>Fungi</taxon>
        <taxon>Dikarya</taxon>
        <taxon>Ascomycota</taxon>
        <taxon>Pezizomycotina</taxon>
        <taxon>Dothideomycetes</taxon>
        <taxon>Pleosporomycetidae</taxon>
        <taxon>Gloniales</taxon>
        <taxon>Gloniaceae</taxon>
        <taxon>Glonium</taxon>
    </lineage>
</organism>
<dbReference type="EMBL" id="KV751124">
    <property type="protein sequence ID" value="OCL01477.1"/>
    <property type="molecule type" value="Genomic_DNA"/>
</dbReference>